<keyword evidence="4 7" id="KW-0812">Transmembrane</keyword>
<name>A0A158GY18_CABCO</name>
<evidence type="ECO:0000256" key="1">
    <source>
        <dbReference type="ARBA" id="ARBA00004651"/>
    </source>
</evidence>
<dbReference type="GO" id="GO:0005886">
    <property type="term" value="C:plasma membrane"/>
    <property type="evidence" value="ECO:0007669"/>
    <property type="project" value="UniProtKB-SubCell"/>
</dbReference>
<evidence type="ECO:0000256" key="6">
    <source>
        <dbReference type="ARBA" id="ARBA00023136"/>
    </source>
</evidence>
<feature type="transmembrane region" description="Helical" evidence="7">
    <location>
        <begin position="78"/>
        <end position="94"/>
    </location>
</feature>
<evidence type="ECO:0000256" key="7">
    <source>
        <dbReference type="SAM" id="Phobius"/>
    </source>
</evidence>
<organism evidence="8 9">
    <name type="scientific">Caballeronia cordobensis</name>
    <name type="common">Burkholderia cordobensis</name>
    <dbReference type="NCBI Taxonomy" id="1353886"/>
    <lineage>
        <taxon>Bacteria</taxon>
        <taxon>Pseudomonadati</taxon>
        <taxon>Pseudomonadota</taxon>
        <taxon>Betaproteobacteria</taxon>
        <taxon>Burkholderiales</taxon>
        <taxon>Burkholderiaceae</taxon>
        <taxon>Caballeronia</taxon>
    </lineage>
</organism>
<dbReference type="AlphaFoldDB" id="A0A158GY18"/>
<sequence>MSSALDSSAAFGDQLRSFARAIGQIVLQRNAATGALLFLAVLCASPRLACGLLIGTVTGNVINVIVEDRDAPAFRDDLYGFNGALAALAAFTFIGDASQAAAVAIVAAMFATFLAAKLTRALSRYRLPIFSSPAIIVTWCWLPLFADRGDTGAIPQVAAGFIPMLQAAFAGLAPITFATGALAGALIAAGLFASRPSQAGWAIAGSALGATLHALGGANDAVVLSGACGFNAALAALAAAPLGKRYALAAIVAAVLIERAIDCAGIAALTAPFVLASWATIVLARRSSGTSKQGPETGDSHVVHPHA</sequence>
<feature type="transmembrane region" description="Helical" evidence="7">
    <location>
        <begin position="100"/>
        <end position="118"/>
    </location>
</feature>
<evidence type="ECO:0000256" key="4">
    <source>
        <dbReference type="ARBA" id="ARBA00022692"/>
    </source>
</evidence>
<accession>A0A158GY18</accession>
<evidence type="ECO:0000313" key="8">
    <source>
        <dbReference type="EMBL" id="SAL36978.1"/>
    </source>
</evidence>
<reference evidence="9" key="1">
    <citation type="submission" date="2016-01" db="EMBL/GenBank/DDBJ databases">
        <authorList>
            <person name="Peeters C."/>
        </authorList>
    </citation>
    <scope>NUCLEOTIDE SEQUENCE [LARGE SCALE GENOMIC DNA]</scope>
</reference>
<proteinExistence type="inferred from homology"/>
<keyword evidence="9" id="KW-1185">Reference proteome</keyword>
<dbReference type="RefSeq" id="WP_053571602.1">
    <property type="nucleotide sequence ID" value="NZ_FCNY02000006.1"/>
</dbReference>
<dbReference type="Proteomes" id="UP000054740">
    <property type="component" value="Unassembled WGS sequence"/>
</dbReference>
<feature type="transmembrane region" description="Helical" evidence="7">
    <location>
        <begin position="199"/>
        <end position="216"/>
    </location>
</feature>
<dbReference type="Gene3D" id="1.10.3430.10">
    <property type="entry name" value="Ammonium transporter AmtB like domains"/>
    <property type="match status" value="1"/>
</dbReference>
<keyword evidence="5 7" id="KW-1133">Transmembrane helix</keyword>
<keyword evidence="3" id="KW-1003">Cell membrane</keyword>
<feature type="transmembrane region" description="Helical" evidence="7">
    <location>
        <begin position="125"/>
        <end position="146"/>
    </location>
</feature>
<dbReference type="GO" id="GO:0015204">
    <property type="term" value="F:urea transmembrane transporter activity"/>
    <property type="evidence" value="ECO:0007669"/>
    <property type="project" value="InterPro"/>
</dbReference>
<feature type="transmembrane region" description="Helical" evidence="7">
    <location>
        <begin position="263"/>
        <end position="284"/>
    </location>
</feature>
<comment type="subcellular location">
    <subcellularLocation>
        <location evidence="1">Cell membrane</location>
        <topology evidence="1">Multi-pass membrane protein</topology>
    </subcellularLocation>
</comment>
<dbReference type="PANTHER" id="PTHR10464">
    <property type="entry name" value="UREA TRANSPORTER"/>
    <property type="match status" value="1"/>
</dbReference>
<dbReference type="InterPro" id="IPR004937">
    <property type="entry name" value="Urea_transporter"/>
</dbReference>
<evidence type="ECO:0000313" key="9">
    <source>
        <dbReference type="Proteomes" id="UP000054740"/>
    </source>
</evidence>
<keyword evidence="6 7" id="KW-0472">Membrane</keyword>
<gene>
    <name evidence="8" type="ORF">AWB70_02647</name>
</gene>
<feature type="transmembrane region" description="Helical" evidence="7">
    <location>
        <begin position="166"/>
        <end position="192"/>
    </location>
</feature>
<feature type="transmembrane region" description="Helical" evidence="7">
    <location>
        <begin position="36"/>
        <end position="66"/>
    </location>
</feature>
<evidence type="ECO:0000256" key="2">
    <source>
        <dbReference type="ARBA" id="ARBA00005914"/>
    </source>
</evidence>
<evidence type="ECO:0000256" key="3">
    <source>
        <dbReference type="ARBA" id="ARBA00022475"/>
    </source>
</evidence>
<feature type="transmembrane region" description="Helical" evidence="7">
    <location>
        <begin position="222"/>
        <end position="242"/>
    </location>
</feature>
<dbReference type="InterPro" id="IPR029020">
    <property type="entry name" value="Ammonium/urea_transptr"/>
</dbReference>
<dbReference type="PANTHER" id="PTHR10464:SF4">
    <property type="entry name" value="UREA TRANSPORTER"/>
    <property type="match status" value="1"/>
</dbReference>
<dbReference type="Pfam" id="PF03253">
    <property type="entry name" value="UT"/>
    <property type="match status" value="1"/>
</dbReference>
<dbReference type="EMBL" id="FCNY02000006">
    <property type="protein sequence ID" value="SAL36978.1"/>
    <property type="molecule type" value="Genomic_DNA"/>
</dbReference>
<comment type="similarity">
    <text evidence="2">Belongs to the urea transporter family.</text>
</comment>
<protein>
    <submittedName>
        <fullName evidence="8">Urea transporter</fullName>
    </submittedName>
</protein>
<evidence type="ECO:0000256" key="5">
    <source>
        <dbReference type="ARBA" id="ARBA00022989"/>
    </source>
</evidence>